<dbReference type="EMBL" id="LUKN01001967">
    <property type="protein sequence ID" value="OAQ99878.1"/>
    <property type="molecule type" value="Genomic_DNA"/>
</dbReference>
<proteinExistence type="predicted"/>
<reference evidence="1 2" key="1">
    <citation type="submission" date="2016-03" db="EMBL/GenBank/DDBJ databases">
        <title>Fine-scale spatial genetic structure of a fungal parasite of coffee scale insects.</title>
        <authorList>
            <person name="Jackson D."/>
            <person name="Zemenick K.A."/>
            <person name="Malloure B."/>
            <person name="Quandt C.A."/>
            <person name="James T.Y."/>
        </authorList>
    </citation>
    <scope>NUCLEOTIDE SEQUENCE [LARGE SCALE GENOMIC DNA]</scope>
    <source>
        <strain evidence="1 2">UM487</strain>
    </source>
</reference>
<evidence type="ECO:0000313" key="1">
    <source>
        <dbReference type="EMBL" id="OAQ99878.1"/>
    </source>
</evidence>
<feature type="non-terminal residue" evidence="1">
    <location>
        <position position="115"/>
    </location>
</feature>
<name>A0A179IDW6_CORDF</name>
<protein>
    <recommendedName>
        <fullName evidence="3">Myb-like domain-containing protein</fullName>
    </recommendedName>
</protein>
<sequence>MASTKNDADTPKTSAVKKWTPDAERDLCLAMLMSNGGVSPDWNATHGMMTAMGYEFTKDAMNQRWSKTLMKDFKARHKDIDFASPKKTPAKRKKAAETVVAAAAEAEAAIDEAPA</sequence>
<evidence type="ECO:0008006" key="3">
    <source>
        <dbReference type="Google" id="ProtNLM"/>
    </source>
</evidence>
<keyword evidence="2" id="KW-1185">Reference proteome</keyword>
<gene>
    <name evidence="1" type="ORF">LLEC1_03658</name>
</gene>
<dbReference type="OrthoDB" id="5231339at2759"/>
<dbReference type="Proteomes" id="UP000243081">
    <property type="component" value="Unassembled WGS sequence"/>
</dbReference>
<accession>A0A179IDW6</accession>
<organism evidence="1 2">
    <name type="scientific">Cordyceps confragosa</name>
    <name type="common">Lecanicillium lecanii</name>
    <dbReference type="NCBI Taxonomy" id="2714763"/>
    <lineage>
        <taxon>Eukaryota</taxon>
        <taxon>Fungi</taxon>
        <taxon>Dikarya</taxon>
        <taxon>Ascomycota</taxon>
        <taxon>Pezizomycotina</taxon>
        <taxon>Sordariomycetes</taxon>
        <taxon>Hypocreomycetidae</taxon>
        <taxon>Hypocreales</taxon>
        <taxon>Cordycipitaceae</taxon>
        <taxon>Akanthomyces</taxon>
    </lineage>
</organism>
<dbReference type="AlphaFoldDB" id="A0A179IDW6"/>
<evidence type="ECO:0000313" key="2">
    <source>
        <dbReference type="Proteomes" id="UP000243081"/>
    </source>
</evidence>
<comment type="caution">
    <text evidence="1">The sequence shown here is derived from an EMBL/GenBank/DDBJ whole genome shotgun (WGS) entry which is preliminary data.</text>
</comment>